<dbReference type="EMBL" id="CP010836">
    <property type="protein sequence ID" value="AJP73842.1"/>
    <property type="molecule type" value="Genomic_DNA"/>
</dbReference>
<dbReference type="OrthoDB" id="26840at2"/>
<evidence type="ECO:0000313" key="2">
    <source>
        <dbReference type="EMBL" id="AJP73842.1"/>
    </source>
</evidence>
<dbReference type="Pfam" id="PF12680">
    <property type="entry name" value="SnoaL_2"/>
    <property type="match status" value="1"/>
</dbReference>
<dbReference type="SUPFAM" id="SSF54427">
    <property type="entry name" value="NTF2-like"/>
    <property type="match status" value="1"/>
</dbReference>
<evidence type="ECO:0000313" key="3">
    <source>
        <dbReference type="Proteomes" id="UP000032300"/>
    </source>
</evidence>
<accession>A0A7U4LGR3</accession>
<dbReference type="AlphaFoldDB" id="A0A7U4LGR3"/>
<sequence>MTPPGTREWFEAYLAAFNRGDFPGFGAYYADDVAFHGQAAQLTGRAAVLDFYTRVRSYLDEQLELLSFVAAPGGDRIVAEVRTTLTAHRDWPDMPTGAMQVGDMRQSVSFIFYDIADGHFTRIRSARFSPQPGARA</sequence>
<organism evidence="2 3">
    <name type="scientific">Sphingomonas hengshuiensis</name>
    <dbReference type="NCBI Taxonomy" id="1609977"/>
    <lineage>
        <taxon>Bacteria</taxon>
        <taxon>Pseudomonadati</taxon>
        <taxon>Pseudomonadota</taxon>
        <taxon>Alphaproteobacteria</taxon>
        <taxon>Sphingomonadales</taxon>
        <taxon>Sphingomonadaceae</taxon>
        <taxon>Sphingomonas</taxon>
    </lineage>
</organism>
<name>A0A7U4LGR3_9SPHN</name>
<reference evidence="2 3" key="2">
    <citation type="submission" date="2015-02" db="EMBL/GenBank/DDBJ databases">
        <title>The complete genome of Sphingomonas hengshuiensis sp. WHSC-8 isolated from soil of Hengshui Lake.</title>
        <authorList>
            <person name="Wei S."/>
            <person name="Guo J."/>
            <person name="Su C."/>
            <person name="Wu R."/>
            <person name="Zhang Z."/>
            <person name="Liang K."/>
            <person name="Li H."/>
            <person name="Wang T."/>
            <person name="Liu H."/>
            <person name="Zhang C."/>
            <person name="Li Z."/>
            <person name="Wang Q."/>
            <person name="Meng J."/>
        </authorList>
    </citation>
    <scope>NUCLEOTIDE SEQUENCE [LARGE SCALE GENOMIC DNA]</scope>
    <source>
        <strain evidence="2 3">WHSC-8</strain>
    </source>
</reference>
<reference evidence="2 3" key="1">
    <citation type="journal article" date="2015" name="Int. J. Syst. Evol. Microbiol.">
        <title>Sphingomonas hengshuiensis sp. nov., isolated from lake wetland.</title>
        <authorList>
            <person name="Wei S."/>
            <person name="Wang T."/>
            <person name="Liu H."/>
            <person name="Zhang C."/>
            <person name="Guo J."/>
            <person name="Wang Q."/>
            <person name="Liang K."/>
            <person name="Zhang Z."/>
        </authorList>
    </citation>
    <scope>NUCLEOTIDE SEQUENCE [LARGE SCALE GENOMIC DNA]</scope>
    <source>
        <strain evidence="2 3">WHSC-8</strain>
    </source>
</reference>
<dbReference type="KEGG" id="sphi:TS85_21655"/>
<dbReference type="InterPro" id="IPR037401">
    <property type="entry name" value="SnoaL-like"/>
</dbReference>
<gene>
    <name evidence="2" type="ORF">TS85_21655</name>
</gene>
<evidence type="ECO:0000259" key="1">
    <source>
        <dbReference type="Pfam" id="PF12680"/>
    </source>
</evidence>
<feature type="domain" description="SnoaL-like" evidence="1">
    <location>
        <begin position="11"/>
        <end position="122"/>
    </location>
</feature>
<protein>
    <recommendedName>
        <fullName evidence="1">SnoaL-like domain-containing protein</fullName>
    </recommendedName>
</protein>
<dbReference type="RefSeq" id="WP_044334993.1">
    <property type="nucleotide sequence ID" value="NZ_CP010836.1"/>
</dbReference>
<dbReference type="InterPro" id="IPR032710">
    <property type="entry name" value="NTF2-like_dom_sf"/>
</dbReference>
<dbReference type="Proteomes" id="UP000032300">
    <property type="component" value="Chromosome"/>
</dbReference>
<keyword evidence="3" id="KW-1185">Reference proteome</keyword>
<dbReference type="Gene3D" id="3.10.450.50">
    <property type="match status" value="1"/>
</dbReference>
<proteinExistence type="predicted"/>